<keyword evidence="1" id="KW-0472">Membrane</keyword>
<dbReference type="Proteomes" id="UP000054007">
    <property type="component" value="Unassembled WGS sequence"/>
</dbReference>
<evidence type="ECO:0000256" key="1">
    <source>
        <dbReference type="SAM" id="Phobius"/>
    </source>
</evidence>
<dbReference type="Pfam" id="PF12051">
    <property type="entry name" value="DUF3533"/>
    <property type="match status" value="1"/>
</dbReference>
<protein>
    <recommendedName>
        <fullName evidence="2">DUF3533 domain-containing protein</fullName>
    </recommendedName>
</protein>
<feature type="transmembrane region" description="Helical" evidence="1">
    <location>
        <begin position="425"/>
        <end position="447"/>
    </location>
</feature>
<reference evidence="3 4" key="1">
    <citation type="journal article" date="2015" name="Fungal Genet. Biol.">
        <title>Evolution of novel wood decay mechanisms in Agaricales revealed by the genome sequences of Fistulina hepatica and Cylindrobasidium torrendii.</title>
        <authorList>
            <person name="Floudas D."/>
            <person name="Held B.W."/>
            <person name="Riley R."/>
            <person name="Nagy L.G."/>
            <person name="Koehler G."/>
            <person name="Ransdell A.S."/>
            <person name="Younus H."/>
            <person name="Chow J."/>
            <person name="Chiniquy J."/>
            <person name="Lipzen A."/>
            <person name="Tritt A."/>
            <person name="Sun H."/>
            <person name="Haridas S."/>
            <person name="LaButti K."/>
            <person name="Ohm R.A."/>
            <person name="Kues U."/>
            <person name="Blanchette R.A."/>
            <person name="Grigoriev I.V."/>
            <person name="Minto R.E."/>
            <person name="Hibbett D.S."/>
        </authorList>
    </citation>
    <scope>NUCLEOTIDE SEQUENCE [LARGE SCALE GENOMIC DNA]</scope>
    <source>
        <strain evidence="3 4">FP15055 ss-10</strain>
    </source>
</reference>
<proteinExistence type="predicted"/>
<feature type="transmembrane region" description="Helical" evidence="1">
    <location>
        <begin position="303"/>
        <end position="328"/>
    </location>
</feature>
<feature type="transmembrane region" description="Helical" evidence="1">
    <location>
        <begin position="340"/>
        <end position="363"/>
    </location>
</feature>
<dbReference type="InterPro" id="IPR053001">
    <property type="entry name" value="MNNG_permease-like"/>
</dbReference>
<dbReference type="EMBL" id="KN880437">
    <property type="protein sequence ID" value="KIY73267.1"/>
    <property type="molecule type" value="Genomic_DNA"/>
</dbReference>
<dbReference type="InterPro" id="IPR022703">
    <property type="entry name" value="DUF3533"/>
</dbReference>
<organism evidence="3 4">
    <name type="scientific">Cylindrobasidium torrendii FP15055 ss-10</name>
    <dbReference type="NCBI Taxonomy" id="1314674"/>
    <lineage>
        <taxon>Eukaryota</taxon>
        <taxon>Fungi</taxon>
        <taxon>Dikarya</taxon>
        <taxon>Basidiomycota</taxon>
        <taxon>Agaricomycotina</taxon>
        <taxon>Agaricomycetes</taxon>
        <taxon>Agaricomycetidae</taxon>
        <taxon>Agaricales</taxon>
        <taxon>Marasmiineae</taxon>
        <taxon>Physalacriaceae</taxon>
        <taxon>Cylindrobasidium</taxon>
    </lineage>
</organism>
<keyword evidence="1" id="KW-0812">Transmembrane</keyword>
<keyword evidence="1" id="KW-1133">Transmembrane helix</keyword>
<sequence>MERISEATYRESDLSLDDFPGRYNRTKTPPIQFDSELDLDLPHSLAAAISAPSRASHRSSVYRINWRTYARTMCAGTVATSIVIFGVFSIFWGALWKMPAHPLAGWVIDSDGGPVGEAVTAALLGASVPAIKWVARPDLVGQDVGALVHAEKTWVAVFHPTFNLFLLVNSNASAAMLQPDNDAATAITVYAVEARSENAFRLLIRPTTQALLESISAEIATQNVQRLSTETLSSLATAAPQVITRPVWYNIVNLAPFDVPVAVAITFVGLIFTTILAFFIVMIGVSARTLSNIEKRISTPRLLVLRLGSIFLAYFFLSLFLSLLSLAFQVNFNRTFGRAGFLVFWMLNYTGMLAVGLILEALVPLLTSRFLPFFLIFWVIANVAVCTQPIDVFPHFFRYGYAMPYYNISGAARTILFGTKNNLPLHFGILIAWVALSIVLLVACQLIQRRRS</sequence>
<feature type="transmembrane region" description="Helical" evidence="1">
    <location>
        <begin position="73"/>
        <end position="95"/>
    </location>
</feature>
<feature type="transmembrane region" description="Helical" evidence="1">
    <location>
        <begin position="261"/>
        <end position="283"/>
    </location>
</feature>
<evidence type="ECO:0000259" key="2">
    <source>
        <dbReference type="Pfam" id="PF12051"/>
    </source>
</evidence>
<accession>A0A0D7BSA0</accession>
<name>A0A0D7BSA0_9AGAR</name>
<dbReference type="GO" id="GO:0016020">
    <property type="term" value="C:membrane"/>
    <property type="evidence" value="ECO:0007669"/>
    <property type="project" value="TreeGrafter"/>
</dbReference>
<gene>
    <name evidence="3" type="ORF">CYLTODRAFT_342742</name>
</gene>
<evidence type="ECO:0000313" key="4">
    <source>
        <dbReference type="Proteomes" id="UP000054007"/>
    </source>
</evidence>
<dbReference type="PANTHER" id="PTHR34814">
    <property type="entry name" value="NITROSOGUANIDINE RESISTANCE PROTEIN SNG1"/>
    <property type="match status" value="1"/>
</dbReference>
<keyword evidence="4" id="KW-1185">Reference proteome</keyword>
<dbReference type="PANTHER" id="PTHR34814:SF1">
    <property type="entry name" value="NITROSOGUANIDINE RESISTANCE PROTEIN SNG1"/>
    <property type="match status" value="1"/>
</dbReference>
<evidence type="ECO:0000313" key="3">
    <source>
        <dbReference type="EMBL" id="KIY73267.1"/>
    </source>
</evidence>
<dbReference type="AlphaFoldDB" id="A0A0D7BSA0"/>
<feature type="transmembrane region" description="Helical" evidence="1">
    <location>
        <begin position="370"/>
        <end position="390"/>
    </location>
</feature>
<dbReference type="OrthoDB" id="2140105at2759"/>
<feature type="domain" description="DUF3533" evidence="2">
    <location>
        <begin position="79"/>
        <end position="438"/>
    </location>
</feature>
<dbReference type="STRING" id="1314674.A0A0D7BSA0"/>